<dbReference type="RefSeq" id="WP_126704613.1">
    <property type="nucleotide sequence ID" value="NZ_CP034593.1"/>
</dbReference>
<evidence type="ECO:0000313" key="2">
    <source>
        <dbReference type="Proteomes" id="UP000280344"/>
    </source>
</evidence>
<protein>
    <submittedName>
        <fullName evidence="1">Uncharacterized protein</fullName>
    </submittedName>
</protein>
<sequence>MDLMSLADGVLPLIRAQSRDLWRYEVANDQGDSMLDGVALLEQALDNPEEMPDLGIAVPTPQETYTVITQAIRSALKVIARADDSSGIIGTACAELLELHPRAAERADVPQLKLADWVFNLPFTDELQVFETDPVAYAPALGSTGMERFKQHVEVLRAEVAKEEPGPYGLRSHKAHVLEWFDKRLAVFDKDPEAIIRTHLRDGSVAGWYVDVSEAFEEIGDIPRTVEWAKQAVLFDYGHQSRDAATRWRRLLIEHLPEEHDDAIRTIFQRWPSAASAAGLHRVDGDEVLGRIHETLEEKNSSELVRFQWKTLKNVQLAWETATRLLPEDDCIWAELAEAYTPIDPVAALRVRARVVSDALIETDRRKYRPAAREFVKLRKEARATGNAEAIALVDSVIGRMRELYPRRPRLMAEFDQAGLP</sequence>
<organism evidence="1 2">
    <name type="scientific">Flaviflexus ciconiae</name>
    <dbReference type="NCBI Taxonomy" id="2496867"/>
    <lineage>
        <taxon>Bacteria</taxon>
        <taxon>Bacillati</taxon>
        <taxon>Actinomycetota</taxon>
        <taxon>Actinomycetes</taxon>
        <taxon>Actinomycetales</taxon>
        <taxon>Actinomycetaceae</taxon>
        <taxon>Flaviflexus</taxon>
    </lineage>
</organism>
<accession>A0A3S9PZK2</accession>
<dbReference type="KEGG" id="flh:EJ997_11120"/>
<evidence type="ECO:0000313" key="1">
    <source>
        <dbReference type="EMBL" id="AZQ77810.1"/>
    </source>
</evidence>
<keyword evidence="2" id="KW-1185">Reference proteome</keyword>
<dbReference type="EMBL" id="CP034593">
    <property type="protein sequence ID" value="AZQ77810.1"/>
    <property type="molecule type" value="Genomic_DNA"/>
</dbReference>
<dbReference type="InterPro" id="IPR049245">
    <property type="entry name" value="DUF6880"/>
</dbReference>
<dbReference type="Pfam" id="PF21810">
    <property type="entry name" value="DUF6880"/>
    <property type="match status" value="1"/>
</dbReference>
<gene>
    <name evidence="1" type="ORF">EJ997_11120</name>
</gene>
<dbReference type="OrthoDB" id="3677745at2"/>
<proteinExistence type="predicted"/>
<dbReference type="AlphaFoldDB" id="A0A3S9PZK2"/>
<dbReference type="Proteomes" id="UP000280344">
    <property type="component" value="Chromosome"/>
</dbReference>
<reference evidence="1 2" key="1">
    <citation type="submission" date="2018-12" db="EMBL/GenBank/DDBJ databases">
        <title>Complete genome sequence of Flaviflexus sp. H23T48.</title>
        <authorList>
            <person name="Bae J.-W."/>
            <person name="Lee J.-Y."/>
        </authorList>
    </citation>
    <scope>NUCLEOTIDE SEQUENCE [LARGE SCALE GENOMIC DNA]</scope>
    <source>
        <strain evidence="1 2">H23T48</strain>
    </source>
</reference>
<name>A0A3S9PZK2_9ACTO</name>